<feature type="non-terminal residue" evidence="2">
    <location>
        <position position="1"/>
    </location>
</feature>
<feature type="compositionally biased region" description="Basic and acidic residues" evidence="1">
    <location>
        <begin position="26"/>
        <end position="35"/>
    </location>
</feature>
<sequence length="499" mass="57411">ARARLPVFKVPTFKFFLANMSAIGNDPKEHADGKAGETSAGTQGESQAAQDARSRAKRIETQRGKHQERKNEMKKWKVDKKDQHDRKKKQQESLQRQLEQLRKQEESENRQTEEQKITKDIDMIDADLKAMENDSENFMDFTSDDSNIPRPSIEASTEDDDQDSDPAAIPFQAGSDTSELFPGAPCVTVAKKCIRGNIDEAPTYLNRYGPRRCGWFVFSTTLLLPDGVKEEDLVNVSEKKDRILDYPRRQGEPKPRLGHVQGFLNIVWDYGKLEGNPLEAAELLNPRKVKQTDKYPTEKERRHQKLEKYPQVNIQLQFKNNWKTDFVEKATTWETGSQFRQLYRKDQIKAEDEVYRMALNQAERFLRWYQSIKPDDFDEKGIYKRSPSREPTTVPLTTSVSPTPPPETTQVPKPGQTQLPTPPPDEKTPTPPPDGKAGDKPQTDQDSTKGKKKMTRERFKKIILKAYKDAENITGEMTEDQNDEWEVYFDAYASRKGYS</sequence>
<organism evidence="2 3">
    <name type="scientific">Vermiconidia calcicola</name>
    <dbReference type="NCBI Taxonomy" id="1690605"/>
    <lineage>
        <taxon>Eukaryota</taxon>
        <taxon>Fungi</taxon>
        <taxon>Dikarya</taxon>
        <taxon>Ascomycota</taxon>
        <taxon>Pezizomycotina</taxon>
        <taxon>Dothideomycetes</taxon>
        <taxon>Dothideomycetidae</taxon>
        <taxon>Mycosphaerellales</taxon>
        <taxon>Extremaceae</taxon>
        <taxon>Vermiconidia</taxon>
    </lineage>
</organism>
<protein>
    <submittedName>
        <fullName evidence="2">Uncharacterized protein</fullName>
    </submittedName>
</protein>
<feature type="compositionally biased region" description="Polar residues" evidence="1">
    <location>
        <begin position="39"/>
        <end position="49"/>
    </location>
</feature>
<evidence type="ECO:0000256" key="1">
    <source>
        <dbReference type="SAM" id="MobiDB-lite"/>
    </source>
</evidence>
<evidence type="ECO:0000313" key="3">
    <source>
        <dbReference type="Proteomes" id="UP001345827"/>
    </source>
</evidence>
<dbReference type="Proteomes" id="UP001345827">
    <property type="component" value="Unassembled WGS sequence"/>
</dbReference>
<dbReference type="AlphaFoldDB" id="A0AAV9PRB0"/>
<feature type="region of interest" description="Disordered" evidence="1">
    <location>
        <begin position="25"/>
        <end position="120"/>
    </location>
</feature>
<gene>
    <name evidence="2" type="ORF">LTR25_011169</name>
</gene>
<feature type="region of interest" description="Disordered" evidence="1">
    <location>
        <begin position="377"/>
        <end position="457"/>
    </location>
</feature>
<dbReference type="EMBL" id="JAXLQG010000055">
    <property type="protein sequence ID" value="KAK5527479.1"/>
    <property type="molecule type" value="Genomic_DNA"/>
</dbReference>
<feature type="compositionally biased region" description="Basic and acidic residues" evidence="1">
    <location>
        <begin position="52"/>
        <end position="85"/>
    </location>
</feature>
<feature type="compositionally biased region" description="Low complexity" evidence="1">
    <location>
        <begin position="390"/>
        <end position="401"/>
    </location>
</feature>
<feature type="compositionally biased region" description="Basic and acidic residues" evidence="1">
    <location>
        <begin position="99"/>
        <end position="120"/>
    </location>
</feature>
<name>A0AAV9PRB0_9PEZI</name>
<evidence type="ECO:0000313" key="2">
    <source>
        <dbReference type="EMBL" id="KAK5527479.1"/>
    </source>
</evidence>
<keyword evidence="3" id="KW-1185">Reference proteome</keyword>
<reference evidence="2 3" key="1">
    <citation type="submission" date="2023-06" db="EMBL/GenBank/DDBJ databases">
        <title>Black Yeasts Isolated from many extreme environments.</title>
        <authorList>
            <person name="Coleine C."/>
            <person name="Stajich J.E."/>
            <person name="Selbmann L."/>
        </authorList>
    </citation>
    <scope>NUCLEOTIDE SEQUENCE [LARGE SCALE GENOMIC DNA]</scope>
    <source>
        <strain evidence="2 3">CCFEE 5887</strain>
    </source>
</reference>
<feature type="region of interest" description="Disordered" evidence="1">
    <location>
        <begin position="137"/>
        <end position="176"/>
    </location>
</feature>
<feature type="compositionally biased region" description="Basic and acidic residues" evidence="1">
    <location>
        <begin position="436"/>
        <end position="449"/>
    </location>
</feature>
<accession>A0AAV9PRB0</accession>
<proteinExistence type="predicted"/>
<comment type="caution">
    <text evidence="2">The sequence shown here is derived from an EMBL/GenBank/DDBJ whole genome shotgun (WGS) entry which is preliminary data.</text>
</comment>